<proteinExistence type="predicted"/>
<feature type="transmembrane region" description="Helical" evidence="1">
    <location>
        <begin position="24"/>
        <end position="45"/>
    </location>
</feature>
<comment type="caution">
    <text evidence="2">The sequence shown here is derived from an EMBL/GenBank/DDBJ whole genome shotgun (WGS) entry which is preliminary data.</text>
</comment>
<keyword evidence="3" id="KW-1185">Reference proteome</keyword>
<evidence type="ECO:0000256" key="1">
    <source>
        <dbReference type="SAM" id="Phobius"/>
    </source>
</evidence>
<keyword evidence="1" id="KW-0812">Transmembrane</keyword>
<keyword evidence="1" id="KW-0472">Membrane</keyword>
<name>A0A5C5X661_9PLAN</name>
<evidence type="ECO:0000313" key="2">
    <source>
        <dbReference type="EMBL" id="TWT57492.1"/>
    </source>
</evidence>
<dbReference type="Proteomes" id="UP000317243">
    <property type="component" value="Unassembled WGS sequence"/>
</dbReference>
<dbReference type="EMBL" id="SIHI01000001">
    <property type="protein sequence ID" value="TWT57492.1"/>
    <property type="molecule type" value="Genomic_DNA"/>
</dbReference>
<reference evidence="2 3" key="1">
    <citation type="submission" date="2019-02" db="EMBL/GenBank/DDBJ databases">
        <title>Deep-cultivation of Planctomycetes and their phenomic and genomic characterization uncovers novel biology.</title>
        <authorList>
            <person name="Wiegand S."/>
            <person name="Jogler M."/>
            <person name="Boedeker C."/>
            <person name="Pinto D."/>
            <person name="Vollmers J."/>
            <person name="Rivas-Marin E."/>
            <person name="Kohn T."/>
            <person name="Peeters S.H."/>
            <person name="Heuer A."/>
            <person name="Rast P."/>
            <person name="Oberbeckmann S."/>
            <person name="Bunk B."/>
            <person name="Jeske O."/>
            <person name="Meyerdierks A."/>
            <person name="Storesund J.E."/>
            <person name="Kallscheuer N."/>
            <person name="Luecker S."/>
            <person name="Lage O.M."/>
            <person name="Pohl T."/>
            <person name="Merkel B.J."/>
            <person name="Hornburger P."/>
            <person name="Mueller R.-W."/>
            <person name="Bruemmer F."/>
            <person name="Labrenz M."/>
            <person name="Spormann A.M."/>
            <person name="Op Den Camp H."/>
            <person name="Overmann J."/>
            <person name="Amann R."/>
            <person name="Jetten M.S.M."/>
            <person name="Mascher T."/>
            <person name="Medema M.H."/>
            <person name="Devos D.P."/>
            <person name="Kaster A.-K."/>
            <person name="Ovreas L."/>
            <person name="Rohde M."/>
            <person name="Galperin M.Y."/>
            <person name="Jogler C."/>
        </authorList>
    </citation>
    <scope>NUCLEOTIDE SEQUENCE [LARGE SCALE GENOMIC DNA]</scope>
    <source>
        <strain evidence="2 3">KOR42</strain>
    </source>
</reference>
<gene>
    <name evidence="2" type="ORF">KOR42_08530</name>
</gene>
<protein>
    <submittedName>
        <fullName evidence="2">Uncharacterized protein</fullName>
    </submittedName>
</protein>
<keyword evidence="1" id="KW-1133">Transmembrane helix</keyword>
<organism evidence="2 3">
    <name type="scientific">Thalassoglobus neptunius</name>
    <dbReference type="NCBI Taxonomy" id="1938619"/>
    <lineage>
        <taxon>Bacteria</taxon>
        <taxon>Pseudomonadati</taxon>
        <taxon>Planctomycetota</taxon>
        <taxon>Planctomycetia</taxon>
        <taxon>Planctomycetales</taxon>
        <taxon>Planctomycetaceae</taxon>
        <taxon>Thalassoglobus</taxon>
    </lineage>
</organism>
<evidence type="ECO:0000313" key="3">
    <source>
        <dbReference type="Proteomes" id="UP000317243"/>
    </source>
</evidence>
<accession>A0A5C5X661</accession>
<sequence length="87" mass="9985">MKAAGQRPSLGVQNSRSEDRKFNLILGLFFGIICQSAVFHVGFWFEAVSHLDAWMRSGGCFARRWQLPEFPKSQRFMENSSLQALFI</sequence>
<dbReference type="AlphaFoldDB" id="A0A5C5X661"/>